<sequence>MQAQQTFLEDWLRSSGGAPNSSTSPPPSQPASRARAILHAWAELRDYSASSPADHCRCLDALRTLLDAQDSVHVADPQAKLLLSILSSPSPSPPECLPPIFRLLYIWVRRSARPAPPLLESAASAASSILSPPAPFPAQGILLLGALSAAPGLSEASRGVCLDRLCRLLEEERGAIGSAEELVPEVLAGIGYALLRSKGDYFTRVLYSLFGIWGGEVGPRANLAHGLMILSLVEWLVAGFINSRAMGSIELLCRGVSAENLEVGKCARFPIVMASAGILRAFRRVPPGNTLQLSASLRRSIEGSVAAVANYVLSRTRNGSVLDDDPETRCLLQCIAVGLARCGPFNFHAPVLLCVCLALLNEFFPFLSFFRRVLESPNLGAWDLCLKQVRGHAGSILFKEAGAVSGVLCNMYFFADGGSQAAVENYVWGHCEEFYGKHRLVALLLKGRQEELLRGLDEIAESFFLMVVLFSAEATKRKLEPKISCEIKSGVSVRVLISFSCIEYQRRIRLPEYTDAVRRAVLALQENGTACVSFVESMPSYVELISVPGSDSLAGKTYVWSEDEVQTARMLFYLRVIPTCITHIPGDIFGQAVAPTMFLYMHHQLEKVARASHSVFAAFISSGKDYDENDEMGLKEKLVFYYMQRSLDAYPGATPFEGMASGVAALVRHLPAGSPATFYCVNSLIEKVTVLCGRAMSQDAEFWKNWQRDSEPCKKVLDLLLRLISLVDIQVLPYLLKLLAQFIGQLPKEGQNVILGDLHAHVADSDDVVRKPTLVSWLQSLCYLSSQMNSATHGPTIQDKKLNNDKLNYSGASSFAGSHSRL</sequence>
<dbReference type="Proteomes" id="UP000652761">
    <property type="component" value="Unassembled WGS sequence"/>
</dbReference>
<dbReference type="AlphaFoldDB" id="A0A843WM40"/>
<evidence type="ECO:0000256" key="1">
    <source>
        <dbReference type="SAM" id="MobiDB-lite"/>
    </source>
</evidence>
<comment type="caution">
    <text evidence="2">The sequence shown here is derived from an EMBL/GenBank/DDBJ whole genome shotgun (WGS) entry which is preliminary data.</text>
</comment>
<dbReference type="PANTHER" id="PTHR36337">
    <property type="entry name" value="OBSCURIN-LIKE PROTEIN"/>
    <property type="match status" value="1"/>
</dbReference>
<gene>
    <name evidence="2" type="ORF">Taro_045451</name>
</gene>
<evidence type="ECO:0000313" key="2">
    <source>
        <dbReference type="EMBL" id="MQM12533.1"/>
    </source>
</evidence>
<feature type="region of interest" description="Disordered" evidence="1">
    <location>
        <begin position="1"/>
        <end position="32"/>
    </location>
</feature>
<keyword evidence="3" id="KW-1185">Reference proteome</keyword>
<dbReference type="EMBL" id="NMUH01005347">
    <property type="protein sequence ID" value="MQM12533.1"/>
    <property type="molecule type" value="Genomic_DNA"/>
</dbReference>
<organism evidence="2 3">
    <name type="scientific">Colocasia esculenta</name>
    <name type="common">Wild taro</name>
    <name type="synonym">Arum esculentum</name>
    <dbReference type="NCBI Taxonomy" id="4460"/>
    <lineage>
        <taxon>Eukaryota</taxon>
        <taxon>Viridiplantae</taxon>
        <taxon>Streptophyta</taxon>
        <taxon>Embryophyta</taxon>
        <taxon>Tracheophyta</taxon>
        <taxon>Spermatophyta</taxon>
        <taxon>Magnoliopsida</taxon>
        <taxon>Liliopsida</taxon>
        <taxon>Araceae</taxon>
        <taxon>Aroideae</taxon>
        <taxon>Colocasieae</taxon>
        <taxon>Colocasia</taxon>
    </lineage>
</organism>
<reference evidence="2" key="1">
    <citation type="submission" date="2017-07" db="EMBL/GenBank/DDBJ databases">
        <title>Taro Niue Genome Assembly and Annotation.</title>
        <authorList>
            <person name="Atibalentja N."/>
            <person name="Keating K."/>
            <person name="Fields C.J."/>
        </authorList>
    </citation>
    <scope>NUCLEOTIDE SEQUENCE</scope>
    <source>
        <strain evidence="2">Niue_2</strain>
        <tissue evidence="2">Leaf</tissue>
    </source>
</reference>
<dbReference type="PANTHER" id="PTHR36337:SF1">
    <property type="entry name" value="OBSCURIN-LIKE PROTEIN"/>
    <property type="match status" value="1"/>
</dbReference>
<dbReference type="OrthoDB" id="18975at2759"/>
<feature type="compositionally biased region" description="Low complexity" evidence="1">
    <location>
        <begin position="13"/>
        <end position="23"/>
    </location>
</feature>
<evidence type="ECO:0000313" key="3">
    <source>
        <dbReference type="Proteomes" id="UP000652761"/>
    </source>
</evidence>
<protein>
    <submittedName>
        <fullName evidence="2">Uncharacterized protein</fullName>
    </submittedName>
</protein>
<accession>A0A843WM40</accession>
<proteinExistence type="predicted"/>
<name>A0A843WM40_COLES</name>